<keyword evidence="1" id="KW-1133">Transmembrane helix</keyword>
<accession>A0A660E1L9</accession>
<evidence type="ECO:0000256" key="1">
    <source>
        <dbReference type="SAM" id="Phobius"/>
    </source>
</evidence>
<dbReference type="AlphaFoldDB" id="A0A660E1L9"/>
<protein>
    <submittedName>
        <fullName evidence="2">Uncharacterized protein</fullName>
    </submittedName>
</protein>
<organism evidence="2 3">
    <name type="scientific">Lactiplantibacillus mudanjiangensis</name>
    <dbReference type="NCBI Taxonomy" id="1296538"/>
    <lineage>
        <taxon>Bacteria</taxon>
        <taxon>Bacillati</taxon>
        <taxon>Bacillota</taxon>
        <taxon>Bacilli</taxon>
        <taxon>Lactobacillales</taxon>
        <taxon>Lactobacillaceae</taxon>
        <taxon>Lactiplantibacillus</taxon>
    </lineage>
</organism>
<dbReference type="EMBL" id="UYIG01000145">
    <property type="protein sequence ID" value="VDG29628.1"/>
    <property type="molecule type" value="Genomic_DNA"/>
</dbReference>
<name>A0A660E1L9_9LACO</name>
<feature type="transmembrane region" description="Helical" evidence="1">
    <location>
        <begin position="12"/>
        <end position="30"/>
    </location>
</feature>
<sequence>MLKSLKRKNLKTAVLIGGAVSSSILLGVIMPNTINGKIDITASAKSINKYNVKRRGIVNNNSYGVGMLSRTTNKSTLGDDVVRTYTTTNHTKSAANVRGISYKTQLFLPNEPAVSFKADGAGKVNSYRANNPTNGGSWIPVSYTYLNGNLYVYYENYTSSMSDGTDYGYLMKYSKNVINYATKNPKFLQLATYWAGRFNSYKNQAGYIKYYNETDAKKQGSSISASTAVQKYADFLKSGDIVSGYTSGNGQLLGHGGSLTNYNGSLYLINDPTHGKNANKYTLERFNTANLTKPAESWNLNFNDPWSGKNAPVDLHNLAFDKKGNFYSVMDYGSKGKNYWSGYGVFKGKLSGSKVTLSTMPLHVRSIGAIQGINYNSTTKSLGIIGNTATMNLRMSKFMSANTATKTRKNQNSYVSNSASISSDFLYTKFTNETRETEGGYSNGSASSYLLIGPAEIVSAKVNTYYVQYVKKSGKAIKNHPMVARQVKPNSKVKISVPKIKGYKYTKNLAKTVTVTKNGKVYSLIYK</sequence>
<dbReference type="RefSeq" id="WP_130852191.1">
    <property type="nucleotide sequence ID" value="NZ_UYIG01000145.1"/>
</dbReference>
<gene>
    <name evidence="2" type="ORF">MUDAN_MDHGFNIF_03542</name>
</gene>
<evidence type="ECO:0000313" key="2">
    <source>
        <dbReference type="EMBL" id="VDG29628.1"/>
    </source>
</evidence>
<keyword evidence="1" id="KW-0472">Membrane</keyword>
<keyword evidence="3" id="KW-1185">Reference proteome</keyword>
<proteinExistence type="predicted"/>
<reference evidence="2 3" key="1">
    <citation type="submission" date="2018-11" db="EMBL/GenBank/DDBJ databases">
        <authorList>
            <person name="Wuyts S."/>
        </authorList>
    </citation>
    <scope>NUCLEOTIDE SEQUENCE [LARGE SCALE GENOMIC DNA]</scope>
    <source>
        <strain evidence="2">Lactobacillus mudanjiangensis AMBF249</strain>
    </source>
</reference>
<keyword evidence="1" id="KW-0812">Transmembrane</keyword>
<evidence type="ECO:0000313" key="3">
    <source>
        <dbReference type="Proteomes" id="UP000289996"/>
    </source>
</evidence>
<dbReference type="Proteomes" id="UP000289996">
    <property type="component" value="Unassembled WGS sequence"/>
</dbReference>